<protein>
    <recommendedName>
        <fullName evidence="3 8">Alpha-galactosidase</fullName>
        <ecNumber evidence="3 8">3.2.1.22</ecNumber>
    </recommendedName>
    <alternativeName>
        <fullName evidence="8">Melibiase</fullName>
    </alternativeName>
</protein>
<dbReference type="Gene3D" id="2.60.40.1180">
    <property type="entry name" value="Golgi alpha-mannosidase II"/>
    <property type="match status" value="1"/>
</dbReference>
<gene>
    <name evidence="11" type="ORF">RVR_659</name>
</gene>
<dbReference type="SUPFAM" id="SSF51445">
    <property type="entry name" value="(Trans)glycosidases"/>
    <property type="match status" value="1"/>
</dbReference>
<dbReference type="CDD" id="cd14792">
    <property type="entry name" value="GH27"/>
    <property type="match status" value="1"/>
</dbReference>
<evidence type="ECO:0000256" key="9">
    <source>
        <dbReference type="SAM" id="SignalP"/>
    </source>
</evidence>
<dbReference type="InterPro" id="IPR013222">
    <property type="entry name" value="Glyco_hyd_98_carb-bd"/>
</dbReference>
<reference evidence="11 12" key="1">
    <citation type="journal article" date="2010" name="J. Bacteriol.">
        <title>Biochemical characterization of a novel indole prenyltransferase from Streptomyces sp. SN-593.</title>
        <authorList>
            <person name="Takahashi S."/>
            <person name="Takagi H."/>
            <person name="Toyoda A."/>
            <person name="Uramoto M."/>
            <person name="Nogawa T."/>
            <person name="Ueki M."/>
            <person name="Sakaki Y."/>
            <person name="Osada H."/>
        </authorList>
    </citation>
    <scope>NUCLEOTIDE SEQUENCE [LARGE SCALE GENOMIC DNA]</scope>
    <source>
        <strain evidence="11 12">SN-593</strain>
    </source>
</reference>
<dbReference type="SMART" id="SM00776">
    <property type="entry name" value="NPCBM"/>
    <property type="match status" value="1"/>
</dbReference>
<reference evidence="11 12" key="4">
    <citation type="journal article" date="2020" name="Sci. Rep.">
        <title>beta-carboline chemical signals induce reveromycin production through a LuxR family regulator in Streptomyces sp. SN-593.</title>
        <authorList>
            <person name="Panthee S."/>
            <person name="Kito N."/>
            <person name="Hayashi T."/>
            <person name="Shimizu T."/>
            <person name="Ishikawa J."/>
            <person name="Hamamoto H."/>
            <person name="Osada H."/>
            <person name="Takahashi S."/>
        </authorList>
    </citation>
    <scope>NUCLEOTIDE SEQUENCE [LARGE SCALE GENOMIC DNA]</scope>
    <source>
        <strain evidence="11 12">SN-593</strain>
    </source>
</reference>
<evidence type="ECO:0000256" key="2">
    <source>
        <dbReference type="ARBA" id="ARBA00009743"/>
    </source>
</evidence>
<dbReference type="PANTHER" id="PTHR11452:SF75">
    <property type="entry name" value="ALPHA-GALACTOSIDASE MEL1"/>
    <property type="match status" value="1"/>
</dbReference>
<feature type="domain" description="Glycosyl hydrolase family 98 putative carbohydrate-binding module" evidence="10">
    <location>
        <begin position="533"/>
        <end position="678"/>
    </location>
</feature>
<dbReference type="RefSeq" id="WP_202232189.1">
    <property type="nucleotide sequence ID" value="NZ_AP018365.1"/>
</dbReference>
<dbReference type="Proteomes" id="UP000595703">
    <property type="component" value="Chromosome"/>
</dbReference>
<dbReference type="InterPro" id="IPR038637">
    <property type="entry name" value="NPCBM_sf"/>
</dbReference>
<dbReference type="GO" id="GO:0004557">
    <property type="term" value="F:alpha-galactosidase activity"/>
    <property type="evidence" value="ECO:0007669"/>
    <property type="project" value="UniProtKB-EC"/>
</dbReference>
<dbReference type="InterPro" id="IPR018905">
    <property type="entry name" value="A-galactase_NEW3"/>
</dbReference>
<dbReference type="GO" id="GO:0016052">
    <property type="term" value="P:carbohydrate catabolic process"/>
    <property type="evidence" value="ECO:0007669"/>
    <property type="project" value="UniProtKB-ARBA"/>
</dbReference>
<dbReference type="InterPro" id="IPR013785">
    <property type="entry name" value="Aldolase_TIM"/>
</dbReference>
<evidence type="ECO:0000256" key="4">
    <source>
        <dbReference type="ARBA" id="ARBA00022729"/>
    </source>
</evidence>
<sequence>MPRSVRRLIACATAGVLWAGGLGAVAVTAQVAVSAAPAAALDNGLALTPPMGFNDWNAFGCDVSEQLIEQTADYLVSSGLKADGYTYVNIDDCWMTHTRDADGRLVPDPAKFPDGIKGTADYVHAKGLKLGIYEDAGTATCAGYPGSLGHETTDAQSFADWGVDYLKYDNCNNQSDGSQADYTRRYTAMRDALRATGRPIVFSLCEWGVNDPWEWAGDIGNSWRTTDDINDSWSSMLGIAKANMPLAADSGPGHWNDPDMLEVGNGGMTDTEYRSHFSLWSIMDAPLLIGTDLRKATPQTLAILGNKDVIALDQDPLGSAATVVSSDSGAGTYVLSKKLANGDRAVALFNSADTAQHIATTAAAAGLPKRASYAVRDLWSHTDHDSAGTLSATVPAHGTVLLRVGASAAGGAAALLDPALLDTGVSHAPDHVEPGHSATVDTYATNLGALPATGIGVSLDAPTGWTVKAAGATRGLLLPKGRTFSTPWTVTVPAGTAPGTYSLSGTVAYDPPLGRKQVSVPLAGSVTVEVPPPSGTSYLSDLDWVGATNGWGPVEKDESNGETAAGDGHPITIGGTVFAKGLGTNAPSTVTYYLGGGCSTLTATVGVDDEKDGKGTVEFEVTADGTQVADSGVLTNADGPKPLTADVAGAQRVQLVVTDGGDGNDSDHADWADAQVTCS</sequence>
<accession>A0A7U3UNB4</accession>
<evidence type="ECO:0000313" key="12">
    <source>
        <dbReference type="Proteomes" id="UP000595703"/>
    </source>
</evidence>
<evidence type="ECO:0000256" key="7">
    <source>
        <dbReference type="ARBA" id="ARBA00023295"/>
    </source>
</evidence>
<dbReference type="Pfam" id="PF17801">
    <property type="entry name" value="Melibiase_C"/>
    <property type="match status" value="1"/>
</dbReference>
<dbReference type="Gene3D" id="2.60.120.1060">
    <property type="entry name" value="NPCBM/NEW2 domain"/>
    <property type="match status" value="1"/>
</dbReference>
<evidence type="ECO:0000259" key="10">
    <source>
        <dbReference type="SMART" id="SM00776"/>
    </source>
</evidence>
<dbReference type="Pfam" id="PF08305">
    <property type="entry name" value="NPCBM"/>
    <property type="match status" value="1"/>
</dbReference>
<comment type="catalytic activity">
    <reaction evidence="1 8">
        <text>Hydrolysis of terminal, non-reducing alpha-D-galactose residues in alpha-D-galactosides, including galactose oligosaccharides, galactomannans and galactolipids.</text>
        <dbReference type="EC" id="3.2.1.22"/>
    </reaction>
</comment>
<dbReference type="InterPro" id="IPR013780">
    <property type="entry name" value="Glyco_hydro_b"/>
</dbReference>
<dbReference type="InterPro" id="IPR017853">
    <property type="entry name" value="GH"/>
</dbReference>
<reference evidence="11 12" key="3">
    <citation type="journal article" date="2011" name="Nat. Chem. Biol.">
        <title>Reveromycin A biosynthesis uses RevG and RevJ for stereospecific spiroacetal formation.</title>
        <authorList>
            <person name="Takahashi S."/>
            <person name="Toyoda A."/>
            <person name="Sekiyama Y."/>
            <person name="Takagi H."/>
            <person name="Nogawa T."/>
            <person name="Uramoto M."/>
            <person name="Suzuki R."/>
            <person name="Koshino H."/>
            <person name="Kumano T."/>
            <person name="Panthee S."/>
            <person name="Dairi T."/>
            <person name="Ishikawa J."/>
            <person name="Ikeda H."/>
            <person name="Sakaki Y."/>
            <person name="Osada H."/>
        </authorList>
    </citation>
    <scope>NUCLEOTIDE SEQUENCE [LARGE SCALE GENOMIC DNA]</scope>
    <source>
        <strain evidence="11 12">SN-593</strain>
    </source>
</reference>
<dbReference type="InterPro" id="IPR013783">
    <property type="entry name" value="Ig-like_fold"/>
</dbReference>
<dbReference type="KEGG" id="arev:RVR_659"/>
<keyword evidence="4 9" id="KW-0732">Signal</keyword>
<evidence type="ECO:0000256" key="1">
    <source>
        <dbReference type="ARBA" id="ARBA00001255"/>
    </source>
</evidence>
<dbReference type="Pfam" id="PF16499">
    <property type="entry name" value="Melibiase_2"/>
    <property type="match status" value="1"/>
</dbReference>
<dbReference type="SUPFAM" id="SSF51011">
    <property type="entry name" value="Glycosyl hydrolase domain"/>
    <property type="match status" value="1"/>
</dbReference>
<evidence type="ECO:0000313" key="11">
    <source>
        <dbReference type="EMBL" id="BBA95696.1"/>
    </source>
</evidence>
<dbReference type="FunFam" id="3.20.20.70:FF:000202">
    <property type="entry name" value="Alpha-galactosidase"/>
    <property type="match status" value="1"/>
</dbReference>
<dbReference type="InterPro" id="IPR000111">
    <property type="entry name" value="Glyco_hydro_27/36_CS"/>
</dbReference>
<organism evidence="11 12">
    <name type="scientific">Actinacidiphila reveromycinica</name>
    <dbReference type="NCBI Taxonomy" id="659352"/>
    <lineage>
        <taxon>Bacteria</taxon>
        <taxon>Bacillati</taxon>
        <taxon>Actinomycetota</taxon>
        <taxon>Actinomycetes</taxon>
        <taxon>Kitasatosporales</taxon>
        <taxon>Streptomycetaceae</taxon>
        <taxon>Actinacidiphila</taxon>
    </lineage>
</organism>
<name>A0A7U3UNB4_9ACTN</name>
<proteinExistence type="inferred from homology"/>
<dbReference type="PANTHER" id="PTHR11452">
    <property type="entry name" value="ALPHA-GALACTOSIDASE/ALPHA-N-ACETYLGALACTOSAMINIDASE"/>
    <property type="match status" value="1"/>
</dbReference>
<feature type="chain" id="PRO_5038504458" description="Alpha-galactosidase" evidence="9">
    <location>
        <begin position="20"/>
        <end position="679"/>
    </location>
</feature>
<dbReference type="Gene3D" id="2.60.40.10">
    <property type="entry name" value="Immunoglobulins"/>
    <property type="match status" value="1"/>
</dbReference>
<evidence type="ECO:0000256" key="8">
    <source>
        <dbReference type="RuleBase" id="RU361168"/>
    </source>
</evidence>
<dbReference type="InterPro" id="IPR041233">
    <property type="entry name" value="Melibiase_C"/>
</dbReference>
<evidence type="ECO:0000256" key="5">
    <source>
        <dbReference type="ARBA" id="ARBA00022801"/>
    </source>
</evidence>
<feature type="signal peptide" evidence="9">
    <location>
        <begin position="1"/>
        <end position="19"/>
    </location>
</feature>
<dbReference type="PROSITE" id="PS00512">
    <property type="entry name" value="ALPHA_GALACTOSIDASE"/>
    <property type="match status" value="1"/>
</dbReference>
<dbReference type="PRINTS" id="PR00740">
    <property type="entry name" value="GLHYDRLASE27"/>
</dbReference>
<reference evidence="11 12" key="2">
    <citation type="journal article" date="2011" name="J. Antibiot.">
        <title>Furaquinocins I and J: novel polyketide isoprenoid hybrid compounds from Streptomyces reveromyceticus SN-593.</title>
        <authorList>
            <person name="Panthee S."/>
            <person name="Takahashi S."/>
            <person name="Takagi H."/>
            <person name="Nogawa T."/>
            <person name="Oowada E."/>
            <person name="Uramoto M."/>
            <person name="Osada H."/>
        </authorList>
    </citation>
    <scope>NUCLEOTIDE SEQUENCE [LARGE SCALE GENOMIC DNA]</scope>
    <source>
        <strain evidence="11 12">SN-593</strain>
    </source>
</reference>
<dbReference type="Pfam" id="PF10633">
    <property type="entry name" value="NPCBM_assoc"/>
    <property type="match status" value="1"/>
</dbReference>
<dbReference type="InterPro" id="IPR008979">
    <property type="entry name" value="Galactose-bd-like_sf"/>
</dbReference>
<dbReference type="Gene3D" id="3.20.20.70">
    <property type="entry name" value="Aldolase class I"/>
    <property type="match status" value="1"/>
</dbReference>
<keyword evidence="5 8" id="KW-0378">Hydrolase</keyword>
<dbReference type="SUPFAM" id="SSF49785">
    <property type="entry name" value="Galactose-binding domain-like"/>
    <property type="match status" value="1"/>
</dbReference>
<keyword evidence="7 8" id="KW-0326">Glycosidase</keyword>
<keyword evidence="12" id="KW-1185">Reference proteome</keyword>
<dbReference type="EC" id="3.2.1.22" evidence="3 8"/>
<keyword evidence="6 8" id="KW-1015">Disulfide bond</keyword>
<dbReference type="AlphaFoldDB" id="A0A7U3UNB4"/>
<dbReference type="InterPro" id="IPR002241">
    <property type="entry name" value="Glyco_hydro_27"/>
</dbReference>
<dbReference type="EMBL" id="AP018365">
    <property type="protein sequence ID" value="BBA95696.1"/>
    <property type="molecule type" value="Genomic_DNA"/>
</dbReference>
<evidence type="ECO:0000256" key="6">
    <source>
        <dbReference type="ARBA" id="ARBA00023157"/>
    </source>
</evidence>
<comment type="similarity">
    <text evidence="2 8">Belongs to the glycosyl hydrolase 27 family.</text>
</comment>
<evidence type="ECO:0000256" key="3">
    <source>
        <dbReference type="ARBA" id="ARBA00012755"/>
    </source>
</evidence>